<dbReference type="PANTHER" id="PTHR23427">
    <property type="entry name" value="SURFEIT LOCUS PROTEIN"/>
    <property type="match status" value="1"/>
</dbReference>
<comment type="caution">
    <text evidence="7">The sequence shown here is derived from an EMBL/GenBank/DDBJ whole genome shotgun (WGS) entry which is preliminary data.</text>
</comment>
<dbReference type="EMBL" id="VCQV01000007">
    <property type="protein sequence ID" value="TWP37193.1"/>
    <property type="molecule type" value="Genomic_DNA"/>
</dbReference>
<evidence type="ECO:0000256" key="5">
    <source>
        <dbReference type="ARBA" id="ARBA00023136"/>
    </source>
</evidence>
<proteinExistence type="inferred from homology"/>
<dbReference type="PROSITE" id="PS50895">
    <property type="entry name" value="SURF1"/>
    <property type="match status" value="1"/>
</dbReference>
<reference evidence="7 8" key="2">
    <citation type="submission" date="2019-08" db="EMBL/GenBank/DDBJ databases">
        <title>Jejuicoccus antrihumi gen. nov., sp. nov., a new member of the family Dermacoccaceae isolated from a cave.</title>
        <authorList>
            <person name="Schumann P."/>
            <person name="Kim I.S."/>
        </authorList>
    </citation>
    <scope>NUCLEOTIDE SEQUENCE [LARGE SCALE GENOMIC DNA]</scope>
    <source>
        <strain evidence="7 8">C5-26</strain>
    </source>
</reference>
<keyword evidence="4 6" id="KW-1133">Transmembrane helix</keyword>
<dbReference type="Proteomes" id="UP000320244">
    <property type="component" value="Unassembled WGS sequence"/>
</dbReference>
<organism evidence="7 8">
    <name type="scientific">Leekyejoonella antrihumi</name>
    <dbReference type="NCBI Taxonomy" id="1660198"/>
    <lineage>
        <taxon>Bacteria</taxon>
        <taxon>Bacillati</taxon>
        <taxon>Actinomycetota</taxon>
        <taxon>Actinomycetes</taxon>
        <taxon>Micrococcales</taxon>
        <taxon>Dermacoccaceae</taxon>
        <taxon>Leekyejoonella</taxon>
    </lineage>
</organism>
<feature type="transmembrane region" description="Helical" evidence="6">
    <location>
        <begin position="35"/>
        <end position="53"/>
    </location>
</feature>
<accession>A0A563E4L8</accession>
<evidence type="ECO:0000256" key="6">
    <source>
        <dbReference type="RuleBase" id="RU363076"/>
    </source>
</evidence>
<dbReference type="PANTHER" id="PTHR23427:SF2">
    <property type="entry name" value="SURFEIT LOCUS PROTEIN 1"/>
    <property type="match status" value="1"/>
</dbReference>
<dbReference type="CDD" id="cd06662">
    <property type="entry name" value="SURF1"/>
    <property type="match status" value="1"/>
</dbReference>
<dbReference type="InterPro" id="IPR045214">
    <property type="entry name" value="Surf1/Surf4"/>
</dbReference>
<dbReference type="InterPro" id="IPR002994">
    <property type="entry name" value="Surf1/Shy1"/>
</dbReference>
<evidence type="ECO:0000256" key="3">
    <source>
        <dbReference type="ARBA" id="ARBA00022692"/>
    </source>
</evidence>
<keyword evidence="5 6" id="KW-0472">Membrane</keyword>
<keyword evidence="3 6" id="KW-0812">Transmembrane</keyword>
<keyword evidence="6" id="KW-1003">Cell membrane</keyword>
<dbReference type="OrthoDB" id="9807214at2"/>
<evidence type="ECO:0000313" key="7">
    <source>
        <dbReference type="EMBL" id="TWP37193.1"/>
    </source>
</evidence>
<evidence type="ECO:0000256" key="1">
    <source>
        <dbReference type="ARBA" id="ARBA00004370"/>
    </source>
</evidence>
<evidence type="ECO:0000256" key="2">
    <source>
        <dbReference type="ARBA" id="ARBA00007165"/>
    </source>
</evidence>
<sequence>MCRREPAYWVVGGSCPLMYDGYRQDVLRLLMTRRWLAWLAVAAVWGVGCFYLGRWQWHRYESKHTLQHQMNDNYNGTPASIASLLPSESSVVTSDKQWRQVRLLGTYDASHRVLVRNRPNNGNYGYEVVIPFRLKSGANILVDRGWIPNGNNASAPNSVPPTPTGQVTVTGWLRPPEQKLNHQPVAGQVPSINLADIKAVTGLDTYNAYVLMRDEKTAAGVTPPRPQALPKPDPGSYAGINMSYAFQWWLGMVAGFAYVVLRCRREHLDEVNGPREPKLKKVRIWDEEDA</sequence>
<protein>
    <recommendedName>
        <fullName evidence="6">SURF1-like protein</fullName>
    </recommendedName>
</protein>
<comment type="subcellular location">
    <subcellularLocation>
        <location evidence="6">Cell membrane</location>
        <topology evidence="6">Multi-pass membrane protein</topology>
    </subcellularLocation>
    <subcellularLocation>
        <location evidence="1">Membrane</location>
    </subcellularLocation>
</comment>
<dbReference type="Pfam" id="PF02104">
    <property type="entry name" value="SURF1"/>
    <property type="match status" value="1"/>
</dbReference>
<evidence type="ECO:0000256" key="4">
    <source>
        <dbReference type="ARBA" id="ARBA00022989"/>
    </source>
</evidence>
<dbReference type="GO" id="GO:0005886">
    <property type="term" value="C:plasma membrane"/>
    <property type="evidence" value="ECO:0007669"/>
    <property type="project" value="UniProtKB-SubCell"/>
</dbReference>
<dbReference type="AlphaFoldDB" id="A0A563E4L8"/>
<comment type="caution">
    <text evidence="6">Lacks conserved residue(s) required for the propagation of feature annotation.</text>
</comment>
<evidence type="ECO:0000313" key="8">
    <source>
        <dbReference type="Proteomes" id="UP000320244"/>
    </source>
</evidence>
<keyword evidence="8" id="KW-1185">Reference proteome</keyword>
<comment type="similarity">
    <text evidence="2 6">Belongs to the SURF1 family.</text>
</comment>
<name>A0A563E4L8_9MICO</name>
<gene>
    <name evidence="7" type="ORF">FGL98_07215</name>
</gene>
<reference evidence="7 8" key="1">
    <citation type="submission" date="2019-05" db="EMBL/GenBank/DDBJ databases">
        <authorList>
            <person name="Lee S.D."/>
        </authorList>
    </citation>
    <scope>NUCLEOTIDE SEQUENCE [LARGE SCALE GENOMIC DNA]</scope>
    <source>
        <strain evidence="7 8">C5-26</strain>
    </source>
</reference>